<protein>
    <recommendedName>
        <fullName evidence="5">Lipoprotein</fullName>
    </recommendedName>
</protein>
<dbReference type="InterPro" id="IPR045956">
    <property type="entry name" value="DUF6376"/>
</dbReference>
<dbReference type="Proteomes" id="UP000076927">
    <property type="component" value="Chromosome"/>
</dbReference>
<keyword evidence="4" id="KW-1185">Reference proteome</keyword>
<name>A0A172TH04_9BACL</name>
<dbReference type="RefSeq" id="WP_068605878.1">
    <property type="nucleotide sequence ID" value="NZ_CP011388.1"/>
</dbReference>
<dbReference type="PATRIC" id="fig|1178515.4.peg.1728"/>
<dbReference type="Pfam" id="PF19903">
    <property type="entry name" value="DUF6376"/>
    <property type="match status" value="1"/>
</dbReference>
<sequence length="147" mass="16093">MKWKLVILLMAVLVLPACSLLESATSTVNYANEATTYISDATAFAERVPQMAEQAVNNSEALTSLVNELESMKDKALAFNATDAPALAQDLHDQLVSRNETLLAEINKYLDQIQGATVDWGNLQQAPLFQAVSDITQLLERIKNLGQ</sequence>
<keyword evidence="1" id="KW-0175">Coiled coil</keyword>
<dbReference type="EMBL" id="CP011388">
    <property type="protein sequence ID" value="ANE46338.1"/>
    <property type="molecule type" value="Genomic_DNA"/>
</dbReference>
<evidence type="ECO:0000256" key="2">
    <source>
        <dbReference type="SAM" id="SignalP"/>
    </source>
</evidence>
<evidence type="ECO:0000313" key="3">
    <source>
        <dbReference type="EMBL" id="ANE46338.1"/>
    </source>
</evidence>
<accession>A0A172TH04</accession>
<organism evidence="3 4">
    <name type="scientific">Paenibacillus swuensis</name>
    <dbReference type="NCBI Taxonomy" id="1178515"/>
    <lineage>
        <taxon>Bacteria</taxon>
        <taxon>Bacillati</taxon>
        <taxon>Bacillota</taxon>
        <taxon>Bacilli</taxon>
        <taxon>Bacillales</taxon>
        <taxon>Paenibacillaceae</taxon>
        <taxon>Paenibacillus</taxon>
    </lineage>
</organism>
<keyword evidence="2" id="KW-0732">Signal</keyword>
<gene>
    <name evidence="3" type="ORF">SY83_08665</name>
</gene>
<feature type="coiled-coil region" evidence="1">
    <location>
        <begin position="52"/>
        <end position="112"/>
    </location>
</feature>
<evidence type="ECO:0000256" key="1">
    <source>
        <dbReference type="SAM" id="Coils"/>
    </source>
</evidence>
<dbReference type="KEGG" id="pswu:SY83_08665"/>
<dbReference type="SUPFAM" id="SSF58100">
    <property type="entry name" value="Bacterial hemolysins"/>
    <property type="match status" value="1"/>
</dbReference>
<reference evidence="3 4" key="1">
    <citation type="submission" date="2015-01" db="EMBL/GenBank/DDBJ databases">
        <title>Paenibacillus swuensis/DY6/whole genome sequencing.</title>
        <authorList>
            <person name="Kim M.K."/>
            <person name="Srinivasan S."/>
            <person name="Lee J.-J."/>
        </authorList>
    </citation>
    <scope>NUCLEOTIDE SEQUENCE [LARGE SCALE GENOMIC DNA]</scope>
    <source>
        <strain evidence="3 4">DY6</strain>
    </source>
</reference>
<evidence type="ECO:0000313" key="4">
    <source>
        <dbReference type="Proteomes" id="UP000076927"/>
    </source>
</evidence>
<dbReference type="STRING" id="1178515.SY83_08665"/>
<proteinExistence type="predicted"/>
<feature type="chain" id="PRO_5039058721" description="Lipoprotein" evidence="2">
    <location>
        <begin position="20"/>
        <end position="147"/>
    </location>
</feature>
<dbReference type="OrthoDB" id="2607309at2"/>
<feature type="signal peptide" evidence="2">
    <location>
        <begin position="1"/>
        <end position="19"/>
    </location>
</feature>
<evidence type="ECO:0008006" key="5">
    <source>
        <dbReference type="Google" id="ProtNLM"/>
    </source>
</evidence>
<dbReference type="AlphaFoldDB" id="A0A172TH04"/>